<dbReference type="Proteomes" id="UP000192758">
    <property type="component" value="Unassembled WGS sequence"/>
</dbReference>
<evidence type="ECO:0000256" key="1">
    <source>
        <dbReference type="SAM" id="Phobius"/>
    </source>
</evidence>
<dbReference type="AlphaFoldDB" id="A0A1W0E7U2"/>
<evidence type="ECO:0000313" key="2">
    <source>
        <dbReference type="EMBL" id="OQS55293.1"/>
    </source>
</evidence>
<organism evidence="2 3">
    <name type="scientific">Ecytonucleospora hepatopenaei</name>
    <dbReference type="NCBI Taxonomy" id="646526"/>
    <lineage>
        <taxon>Eukaryota</taxon>
        <taxon>Fungi</taxon>
        <taxon>Fungi incertae sedis</taxon>
        <taxon>Microsporidia</taxon>
        <taxon>Enterocytozoonidae</taxon>
        <taxon>Ecytonucleospora</taxon>
    </lineage>
</organism>
<keyword evidence="1" id="KW-1133">Transmembrane helix</keyword>
<reference evidence="2 3" key="1">
    <citation type="journal article" date="2017" name="Environ. Microbiol.">
        <title>Decay of the glycolytic pathway and adaptation to intranuclear parasitism within Enterocytozoonidae microsporidia.</title>
        <authorList>
            <person name="Wiredu Boakye D."/>
            <person name="Jaroenlak P."/>
            <person name="Prachumwat A."/>
            <person name="Williams T.A."/>
            <person name="Bateman K.S."/>
            <person name="Itsathitphaisarn O."/>
            <person name="Sritunyalucksana K."/>
            <person name="Paszkiewicz K.H."/>
            <person name="Moore K.A."/>
            <person name="Stentiford G.D."/>
            <person name="Williams B.A."/>
        </authorList>
    </citation>
    <scope>NUCLEOTIDE SEQUENCE [LARGE SCALE GENOMIC DNA]</scope>
    <source>
        <strain evidence="2 3">TH1</strain>
    </source>
</reference>
<name>A0A1W0E7U2_9MICR</name>
<gene>
    <name evidence="2" type="ORF">EHP00_811</name>
</gene>
<accession>A0A1W0E7U2</accession>
<keyword evidence="3" id="KW-1185">Reference proteome</keyword>
<keyword evidence="1" id="KW-0472">Membrane</keyword>
<protein>
    <submittedName>
        <fullName evidence="2">Uncharacterized protein</fullName>
    </submittedName>
</protein>
<dbReference type="EMBL" id="MNPJ01000012">
    <property type="protein sequence ID" value="OQS55293.1"/>
    <property type="molecule type" value="Genomic_DNA"/>
</dbReference>
<feature type="transmembrane region" description="Helical" evidence="1">
    <location>
        <begin position="329"/>
        <end position="351"/>
    </location>
</feature>
<keyword evidence="1" id="KW-0812">Transmembrane</keyword>
<sequence length="366" mass="43434">MFENLYLFFGKLFDSTKSLNRKVSNISSNKNKNLFKVSKETKFKISYEFIKVKDINTLQKSYIKDKNVSEYAFSFLYGTKNLPLVYYILVQKRCYFTEPFQQANDNKNDSIDLNTKDNSNTVNNPPNKNYRCFFKPVTEYKYAKNTKNTLLSTLFKHITKKKESYVKKNVEIVVFPKREITSQRTRKNSSKKTPGFNYDTVSFKRVLLTKKDNSLNIKFSKQYTDSSVNFAKTVHKYILVDLDVKKFNDFIRGNKGSLEYEIDAQFIGDENYIEILEEVKRNNMSNKTYSYKNKKNYNLYDRDDLYDNLYDSDDLYDSEKKRKRTVLKYFIIFISVSSGLLLFVFIIIILLKIKIRNRNKISDIKL</sequence>
<evidence type="ECO:0000313" key="3">
    <source>
        <dbReference type="Proteomes" id="UP000192758"/>
    </source>
</evidence>
<proteinExistence type="predicted"/>
<dbReference type="VEuPathDB" id="MicrosporidiaDB:EHP00_811"/>
<comment type="caution">
    <text evidence="2">The sequence shown here is derived from an EMBL/GenBank/DDBJ whole genome shotgun (WGS) entry which is preliminary data.</text>
</comment>